<keyword evidence="6" id="KW-1185">Reference proteome</keyword>
<feature type="region of interest" description="Disordered" evidence="2">
    <location>
        <begin position="625"/>
        <end position="645"/>
    </location>
</feature>
<dbReference type="CDD" id="cd17352">
    <property type="entry name" value="MFS_MCT_SLC16"/>
    <property type="match status" value="1"/>
</dbReference>
<feature type="transmembrane region" description="Helical" evidence="3">
    <location>
        <begin position="110"/>
        <end position="130"/>
    </location>
</feature>
<dbReference type="Proteomes" id="UP001059596">
    <property type="component" value="Unassembled WGS sequence"/>
</dbReference>
<feature type="transmembrane region" description="Helical" evidence="3">
    <location>
        <begin position="502"/>
        <end position="522"/>
    </location>
</feature>
<feature type="transmembrane region" description="Helical" evidence="3">
    <location>
        <begin position="386"/>
        <end position="408"/>
    </location>
</feature>
<keyword evidence="3" id="KW-0812">Transmembrane</keyword>
<name>A0A9Q0BHW4_9MUSC</name>
<proteinExistence type="predicted"/>
<feature type="domain" description="Major facilitator superfamily (MFS) profile" evidence="4">
    <location>
        <begin position="16"/>
        <end position="534"/>
    </location>
</feature>
<evidence type="ECO:0000313" key="6">
    <source>
        <dbReference type="Proteomes" id="UP001059596"/>
    </source>
</evidence>
<dbReference type="InterPro" id="IPR011701">
    <property type="entry name" value="MFS"/>
</dbReference>
<dbReference type="AlphaFoldDB" id="A0A9Q0BHW4"/>
<dbReference type="SUPFAM" id="SSF103473">
    <property type="entry name" value="MFS general substrate transporter"/>
    <property type="match status" value="1"/>
</dbReference>
<evidence type="ECO:0000256" key="2">
    <source>
        <dbReference type="SAM" id="MobiDB-lite"/>
    </source>
</evidence>
<feature type="transmembrane region" description="Helical" evidence="3">
    <location>
        <begin position="55"/>
        <end position="74"/>
    </location>
</feature>
<feature type="transmembrane region" description="Helical" evidence="3">
    <location>
        <begin position="142"/>
        <end position="163"/>
    </location>
</feature>
<dbReference type="PANTHER" id="PTHR11360">
    <property type="entry name" value="MONOCARBOXYLATE TRANSPORTER"/>
    <property type="match status" value="1"/>
</dbReference>
<dbReference type="InterPro" id="IPR050327">
    <property type="entry name" value="Proton-linked_MCT"/>
</dbReference>
<feature type="transmembrane region" description="Helical" evidence="3">
    <location>
        <begin position="347"/>
        <end position="366"/>
    </location>
</feature>
<feature type="transmembrane region" description="Helical" evidence="3">
    <location>
        <begin position="473"/>
        <end position="495"/>
    </location>
</feature>
<keyword evidence="3" id="KW-0472">Membrane</keyword>
<dbReference type="Pfam" id="PF07690">
    <property type="entry name" value="MFS_1"/>
    <property type="match status" value="1"/>
</dbReference>
<feature type="transmembrane region" description="Helical" evidence="3">
    <location>
        <begin position="86"/>
        <end position="104"/>
    </location>
</feature>
<dbReference type="GO" id="GO:0008028">
    <property type="term" value="F:monocarboxylic acid transmembrane transporter activity"/>
    <property type="evidence" value="ECO:0007669"/>
    <property type="project" value="TreeGrafter"/>
</dbReference>
<protein>
    <recommendedName>
        <fullName evidence="4">Major facilitator superfamily (MFS) profile domain-containing protein</fullName>
    </recommendedName>
</protein>
<evidence type="ECO:0000313" key="5">
    <source>
        <dbReference type="EMBL" id="KAI8033287.1"/>
    </source>
</evidence>
<sequence length="749" mass="82213">MKKSKAYILEAPDGGWGILVCIGMALPFTSALAALPSFGLVFGDFLKSIGAETSAMAIITSAFFSSMSFAGLFSGSLFQRFGMRQVGVTGGILYFLGTGMQLFATSTLHLLLAFSLVQGLAFGLIVPTCYTTFNHYFVKNRVMWMSFAQTLIGLGAMLYPIAMQKLMQWYGFRGCLLILTGLNAHAILGMLVMHPVEWHMRRVPITPDEEALKLLELPKQPEKPVKPTVVVVRVQPETPVKAVKDAPSFDADPVARRLSHAEEHLLHVHSSRASSITSLGNWSGPVVVSDASPQMMHSLQASRRQSMVIGGGAAGGGSVAQDGDPIKKGWVRTVVDFLDLTLLKKPIYVNIVLGITFALYSDITFFTMQPVYLFELGYSKPDTATIIAIGAAADLTSRIFLAITAVCIQVPSRYIYLAGAVLTVFARFVFNGITEFMGMACITAVIGFLRTWLHVPLPLVFADYLPKERFATGYGLFMFTQGNAMFLIGPIVGIIRDKTKDYILVFHILNGFMILCAVPWVIEVLIVTMLQQIKMLVLGIITLCRRALCCFSRRRKLSHSGSSSGNGDQLQAVNVIVERGEFSAAAASSAGNPTGPGGRPSGARERDWNSWDDSPRTVEEHIEQYRQRMAQPPTPPKEEPEPDFFSELAPTIKPQMKYYLEDPSASASASQPTDFSRLQAQDLVPISDNADLEDWVDDNAGGWEELDTSQTKQILREKRRELRHQRQPAARPAPPTVGAQRLTDGQRAA</sequence>
<evidence type="ECO:0000256" key="3">
    <source>
        <dbReference type="SAM" id="Phobius"/>
    </source>
</evidence>
<feature type="transmembrane region" description="Helical" evidence="3">
    <location>
        <begin position="16"/>
        <end position="35"/>
    </location>
</feature>
<dbReference type="GO" id="GO:0016020">
    <property type="term" value="C:membrane"/>
    <property type="evidence" value="ECO:0007669"/>
    <property type="project" value="UniProtKB-SubCell"/>
</dbReference>
<feature type="region of interest" description="Disordered" evidence="2">
    <location>
        <begin position="693"/>
        <end position="749"/>
    </location>
</feature>
<accession>A0A9Q0BHW4</accession>
<evidence type="ECO:0000256" key="1">
    <source>
        <dbReference type="ARBA" id="ARBA00004141"/>
    </source>
</evidence>
<feature type="compositionally biased region" description="Basic and acidic residues" evidence="2">
    <location>
        <begin position="602"/>
        <end position="613"/>
    </location>
</feature>
<dbReference type="PANTHER" id="PTHR11360:SF309">
    <property type="entry name" value="MONOCARBOXYLATE TRANSPORTER 7-LIKE PROTEIN"/>
    <property type="match status" value="1"/>
</dbReference>
<comment type="caution">
    <text evidence="5">The sequence shown here is derived from an EMBL/GenBank/DDBJ whole genome shotgun (WGS) entry which is preliminary data.</text>
</comment>
<dbReference type="Gene3D" id="1.20.1250.20">
    <property type="entry name" value="MFS general substrate transporter like domains"/>
    <property type="match status" value="1"/>
</dbReference>
<comment type="subcellular location">
    <subcellularLocation>
        <location evidence="1">Membrane</location>
        <topology evidence="1">Multi-pass membrane protein</topology>
    </subcellularLocation>
</comment>
<gene>
    <name evidence="5" type="ORF">M5D96_013970</name>
</gene>
<feature type="transmembrane region" description="Helical" evidence="3">
    <location>
        <begin position="169"/>
        <end position="192"/>
    </location>
</feature>
<organism evidence="5 6">
    <name type="scientific">Drosophila gunungcola</name>
    <name type="common">fruit fly</name>
    <dbReference type="NCBI Taxonomy" id="103775"/>
    <lineage>
        <taxon>Eukaryota</taxon>
        <taxon>Metazoa</taxon>
        <taxon>Ecdysozoa</taxon>
        <taxon>Arthropoda</taxon>
        <taxon>Hexapoda</taxon>
        <taxon>Insecta</taxon>
        <taxon>Pterygota</taxon>
        <taxon>Neoptera</taxon>
        <taxon>Endopterygota</taxon>
        <taxon>Diptera</taxon>
        <taxon>Brachycera</taxon>
        <taxon>Muscomorpha</taxon>
        <taxon>Ephydroidea</taxon>
        <taxon>Drosophilidae</taxon>
        <taxon>Drosophila</taxon>
        <taxon>Sophophora</taxon>
    </lineage>
</organism>
<keyword evidence="3" id="KW-1133">Transmembrane helix</keyword>
<dbReference type="PROSITE" id="PS50850">
    <property type="entry name" value="MFS"/>
    <property type="match status" value="1"/>
</dbReference>
<feature type="transmembrane region" description="Helical" evidence="3">
    <location>
        <begin position="428"/>
        <end position="453"/>
    </location>
</feature>
<dbReference type="InterPro" id="IPR036259">
    <property type="entry name" value="MFS_trans_sf"/>
</dbReference>
<evidence type="ECO:0000259" key="4">
    <source>
        <dbReference type="PROSITE" id="PS50850"/>
    </source>
</evidence>
<dbReference type="EMBL" id="JAMKOV010000154">
    <property type="protein sequence ID" value="KAI8033287.1"/>
    <property type="molecule type" value="Genomic_DNA"/>
</dbReference>
<feature type="region of interest" description="Disordered" evidence="2">
    <location>
        <begin position="584"/>
        <end position="613"/>
    </location>
</feature>
<dbReference type="InterPro" id="IPR020846">
    <property type="entry name" value="MFS_dom"/>
</dbReference>
<reference evidence="5" key="1">
    <citation type="journal article" date="2023" name="Genome Biol. Evol.">
        <title>Long-read-based Genome Assembly of Drosophila gunungcola Reveals Fewer Chemosensory Genes in Flower-breeding Species.</title>
        <authorList>
            <person name="Negi A."/>
            <person name="Liao B.Y."/>
            <person name="Yeh S.D."/>
        </authorList>
    </citation>
    <scope>NUCLEOTIDE SEQUENCE</scope>
    <source>
        <strain evidence="5">Sukarami</strain>
    </source>
</reference>